<evidence type="ECO:0000256" key="1">
    <source>
        <dbReference type="SAM" id="MobiDB-lite"/>
    </source>
</evidence>
<dbReference type="AlphaFoldDB" id="A0A2A4K7W2"/>
<dbReference type="STRING" id="7102.A0A2A4K7W2"/>
<dbReference type="EMBL" id="NWSH01000042">
    <property type="protein sequence ID" value="PCG80327.1"/>
    <property type="molecule type" value="Genomic_DNA"/>
</dbReference>
<dbReference type="PANTHER" id="PTHR46601">
    <property type="entry name" value="ULP_PROTEASE DOMAIN-CONTAINING PROTEIN"/>
    <property type="match status" value="1"/>
</dbReference>
<accession>A0A2A4K7W2</accession>
<feature type="region of interest" description="Disordered" evidence="1">
    <location>
        <begin position="435"/>
        <end position="485"/>
    </location>
</feature>
<proteinExistence type="predicted"/>
<organism evidence="2">
    <name type="scientific">Heliothis virescens</name>
    <name type="common">Tobacco budworm moth</name>
    <dbReference type="NCBI Taxonomy" id="7102"/>
    <lineage>
        <taxon>Eukaryota</taxon>
        <taxon>Metazoa</taxon>
        <taxon>Ecdysozoa</taxon>
        <taxon>Arthropoda</taxon>
        <taxon>Hexapoda</taxon>
        <taxon>Insecta</taxon>
        <taxon>Pterygota</taxon>
        <taxon>Neoptera</taxon>
        <taxon>Endopterygota</taxon>
        <taxon>Lepidoptera</taxon>
        <taxon>Glossata</taxon>
        <taxon>Ditrysia</taxon>
        <taxon>Noctuoidea</taxon>
        <taxon>Noctuidae</taxon>
        <taxon>Heliothinae</taxon>
        <taxon>Heliothis</taxon>
    </lineage>
</organism>
<reference evidence="2" key="1">
    <citation type="submission" date="2017-09" db="EMBL/GenBank/DDBJ databases">
        <title>Contemporary evolution of a Lepidopteran species, Heliothis virescens, in response to modern agricultural practices.</title>
        <authorList>
            <person name="Fritz M.L."/>
            <person name="Deyonke A.M."/>
            <person name="Papanicolaou A."/>
            <person name="Micinski S."/>
            <person name="Westbrook J."/>
            <person name="Gould F."/>
        </authorList>
    </citation>
    <scope>NUCLEOTIDE SEQUENCE [LARGE SCALE GENOMIC DNA]</scope>
    <source>
        <strain evidence="2">HvINT-</strain>
        <tissue evidence="2">Whole body</tissue>
    </source>
</reference>
<feature type="compositionally biased region" description="Basic and acidic residues" evidence="1">
    <location>
        <begin position="440"/>
        <end position="464"/>
    </location>
</feature>
<gene>
    <name evidence="2" type="ORF">B5V51_9116</name>
</gene>
<comment type="caution">
    <text evidence="2">The sequence shown here is derived from an EMBL/GenBank/DDBJ whole genome shotgun (WGS) entry which is preliminary data.</text>
</comment>
<sequence>MARPKKTKEEILARRRIAKRKRYAALKQNEELYNIEKEKEKARYLKRKSENKLINEAVVHLDFSENYALKHHTEIQSFHFGGSRKEVSIHTVVIYIKDFETFELKTYSVCTVSDNLKHTAVAIWAHLGPILSQIAEISPFIDTLHFYSDSPSSQYRNRNMFYVLTQLEKQFIALRKLSWNYMEVGHGKGAPDGLGAVVKRTADRIVNTGTDIGTFSKFVEITRANLPNVKIVEVTNSDIDEKQAIMPNCIPSFKGTMAVHQVIWRCGSERHRLEMRSRSCFRCQEEVCQHYHLGIHSFEKVETNQVYKEPTLEDNALPIAAPALNTISEIYAVPQQSGRYSPELIQNVYPSKRRRKLHSNNIIKQEGPARDIIIFSAMPQKASTSKEFKSPEKMHTLSTLRKFGDWQNSTFVGTESRSYCDKFKEFLSDFDECEKDPEDIEKRENKENILKNQHPEKGEGDKGYKGKGVGKKTRKDNAAGIEIKY</sequence>
<protein>
    <submittedName>
        <fullName evidence="2">Uncharacterized protein</fullName>
    </submittedName>
</protein>
<evidence type="ECO:0000313" key="2">
    <source>
        <dbReference type="EMBL" id="PCG80327.1"/>
    </source>
</evidence>
<name>A0A2A4K7W2_HELVI</name>
<dbReference type="PANTHER" id="PTHR46601:SF1">
    <property type="entry name" value="ADF-H DOMAIN-CONTAINING PROTEIN"/>
    <property type="match status" value="1"/>
</dbReference>